<sequence>MADHPSSRKDTDRNHLDIIKRNFRLPSSKRPIQAKNFVNILIEFDVFFTQNPSLSTKSPEIIFKLIQNYLASLKSLISNSKNEFDNNIDDEEMTKIVISNLNNLKKIITLLELYPETQTLAATSISFLVLNYLLNIKTKVIDLEQSDINLIALFLYLKTFVFESLETSLEWSEKLISSERLANDDENHHRNIDDLIDETMDGSFSDVNLFYGLFNCNRLLSSLLRYSPQSFSKFFSKIFNLCNRRLNHEFHAYKLLLQYLKITCDQVHAKNVVFSKNEDLIDMFQKTISIVDGNWESPVNGVINLMQQCYRMLISILILNSNANDEQSSSLLIEQFHLISALPYTCKAKYKKLSVLTQLLADSNLDPYPGADNICDLPFILDSNFAEQAIKCLSINSLASSVAEYYKLSINSQTQSKWVKLWLPSLQSLFKSNLVENTVVQNVLLAHIIPSTVQIVGGSMRLLMDDLSDSLYAQACLIQIHLEKCRSFQDNFDKPSHQWLTDVLEDSDDKTRSVGLALLVEERFIENNRPLVCQLILKFLANNMNIDNAPFRQKILGLLEKFIFKLFSSLKSREKFSSTFSDLNETHRCYVNFLSKLFELSLLSLVPGSCFQRKFSALSILEILVEKLSDETMECIKNILLVEKNPLQSHSISSMLILSLIDKDDKIRRMSYDVLNKYCRFDVINSSIQQDWLNDLSMHYIESFRHQECHIGGLLYKLLLKSHTNPICLLVDFIDKIKEMLHSIQNHHNLFNPSQSKPMHGWILSLNQCLTFNSFYELLTKTDIQLERNLFRNEIIATKIFKPLILIATEVIENFLLILTSNDSSGPGQIDTSEFNDNIASTTFLQMSESIKKIVHNNLVLDDEDLEDFSATNQFQLMLSMCWLSIKESCFLLSNLTILFADMINLVALNDKKNEIFLSIKDEIWITPDDLLKIGRIILNLMRKIRHKGIIEASALCLTNYVISLFRIQSDAERIFESELYKQYKDTITKFCEESLSIISLKGKQSNLTRKSAGLALIVQSILIGESVAINKYAIKTIGNSSLYNLSVESLIKTSTATLLLKNSNEDLPQATSLHILRSIIETSALSQWTYSTVVDLFPICIGGFSSDHWQIRNASLQLFGTCCRRMLGQNKRLKNTAEHSDTTITFTEFISRYPRLLKVIYEFLESNLDESLHKPELVPVLTLLASFSACDKNEDFVDDSYENHLRDHLFRFLRNSSWKIRSLSAKSLLNVVPRHVFKDILIRELRKSSIDSNFFHGLYCCFQVLFGSNLDHLFKSEAEEIRSLVGRQLTKLEQNAIMIQPSFLFLFGELKTFENDINDFCKADDQALKILDLKTIKKNVSFDNSDDIRLNGCKAIHNHIDECQAFNQNELEILIDILLTVLEDEDRDVRFEAQRIVSIIYNQNLTLRSNSSASFKSFCQSKAIDNFLIWILKQREGLRLLLSIILDRFSSLVPNLSNSFYRDDNILFEKEEKNAFAEPFLMNIRLVNCFINNSTETSDECQDLITKFSKVLQQYQTIYSKHFTTAKFDSIDLLKQSIWKLTKIYGFVINLYLMLRILNLLGVQNSSQPTVEDIEKDYKFIKLLCHNSYDSITVEFFEIN</sequence>
<organism evidence="6">
    <name type="scientific">Sarcoptes scabiei</name>
    <name type="common">Itch mite</name>
    <name type="synonym">Acarus scabiei</name>
    <dbReference type="NCBI Taxonomy" id="52283"/>
    <lineage>
        <taxon>Eukaryota</taxon>
        <taxon>Metazoa</taxon>
        <taxon>Ecdysozoa</taxon>
        <taxon>Arthropoda</taxon>
        <taxon>Chelicerata</taxon>
        <taxon>Arachnida</taxon>
        <taxon>Acari</taxon>
        <taxon>Acariformes</taxon>
        <taxon>Sarcoptiformes</taxon>
        <taxon>Astigmata</taxon>
        <taxon>Psoroptidia</taxon>
        <taxon>Sarcoptoidea</taxon>
        <taxon>Sarcoptidae</taxon>
        <taxon>Sarcoptinae</taxon>
        <taxon>Sarcoptes</taxon>
    </lineage>
</organism>
<feature type="domain" description="DUF2428" evidence="3">
    <location>
        <begin position="800"/>
        <end position="1111"/>
    </location>
</feature>
<evidence type="ECO:0000256" key="2">
    <source>
        <dbReference type="ARBA" id="ARBA00022694"/>
    </source>
</evidence>
<dbReference type="InterPro" id="IPR056843">
    <property type="entry name" value="THADA-like_TPR"/>
</dbReference>
<feature type="domain" description="tRNA (32-2'-O)-methyltransferase regulator THADA-like C-terminal TPR repeats region" evidence="5">
    <location>
        <begin position="1113"/>
        <end position="1264"/>
    </location>
</feature>
<dbReference type="Gene3D" id="1.25.10.10">
    <property type="entry name" value="Leucine-rich Repeat Variant"/>
    <property type="match status" value="1"/>
</dbReference>
<dbReference type="InterPro" id="IPR011989">
    <property type="entry name" value="ARM-like"/>
</dbReference>
<reference evidence="6" key="2">
    <citation type="submission" date="2020-01" db="EMBL/GenBank/DDBJ databases">
        <authorList>
            <person name="Korhonen P.K.K."/>
            <person name="Guangxu M.G."/>
            <person name="Wang T.W."/>
            <person name="Stroehlein A.J.S."/>
            <person name="Young N.D."/>
            <person name="Ang C.-S.A."/>
            <person name="Fernando D.W.F."/>
            <person name="Lu H.L."/>
            <person name="Taylor S.T."/>
            <person name="Ehtesham M.E.M."/>
            <person name="Najaraj S.H.N."/>
            <person name="Harsha G.H.G."/>
            <person name="Madugundu A.M."/>
            <person name="Renuse S.R."/>
            <person name="Holt D.H."/>
            <person name="Pandey A.P."/>
            <person name="Papenfuss A.P."/>
            <person name="Gasser R.B.G."/>
            <person name="Fischer K.F."/>
        </authorList>
    </citation>
    <scope>NUCLEOTIDE SEQUENCE</scope>
    <source>
        <strain evidence="6">SSS_KF_BRIS2020</strain>
    </source>
</reference>
<dbReference type="Pfam" id="PF10350">
    <property type="entry name" value="DUF2428"/>
    <property type="match status" value="1"/>
</dbReference>
<dbReference type="InterPro" id="IPR019442">
    <property type="entry name" value="THADA/TRM732_DUF2428"/>
</dbReference>
<proteinExistence type="inferred from homology"/>
<name>A0A834RGU4_SARSC</name>
<reference evidence="8" key="1">
    <citation type="journal article" date="2020" name="PLoS Negl. Trop. Dis.">
        <title>High-quality nuclear genome for Sarcoptes scabiei-A critical resource for a neglected parasite.</title>
        <authorList>
            <person name="Korhonen P.K."/>
            <person name="Gasser R.B."/>
            <person name="Ma G."/>
            <person name="Wang T."/>
            <person name="Stroehlein A.J."/>
            <person name="Young N.D."/>
            <person name="Ang C.S."/>
            <person name="Fernando D.D."/>
            <person name="Lu H.C."/>
            <person name="Taylor S."/>
            <person name="Reynolds S.L."/>
            <person name="Mofiz E."/>
            <person name="Najaraj S.H."/>
            <person name="Gowda H."/>
            <person name="Madugundu A."/>
            <person name="Renuse S."/>
            <person name="Holt D."/>
            <person name="Pandey A."/>
            <person name="Papenfuss A.T."/>
            <person name="Fischer K."/>
        </authorList>
    </citation>
    <scope>NUCLEOTIDE SEQUENCE [LARGE SCALE GENOMIC DNA]</scope>
</reference>
<dbReference type="Proteomes" id="UP000070412">
    <property type="component" value="Unassembled WGS sequence"/>
</dbReference>
<dbReference type="InterPro" id="IPR051954">
    <property type="entry name" value="tRNA_methyltransferase_THADA"/>
</dbReference>
<evidence type="ECO:0000259" key="4">
    <source>
        <dbReference type="Pfam" id="PF25150"/>
    </source>
</evidence>
<evidence type="ECO:0000259" key="3">
    <source>
        <dbReference type="Pfam" id="PF10350"/>
    </source>
</evidence>
<dbReference type="Pfam" id="PF25150">
    <property type="entry name" value="TPR_Trm732"/>
    <property type="match status" value="1"/>
</dbReference>
<evidence type="ECO:0000313" key="6">
    <source>
        <dbReference type="EMBL" id="KAF7496511.1"/>
    </source>
</evidence>
<dbReference type="GO" id="GO:0030488">
    <property type="term" value="P:tRNA methylation"/>
    <property type="evidence" value="ECO:0007669"/>
    <property type="project" value="TreeGrafter"/>
</dbReference>
<comment type="similarity">
    <text evidence="1">Belongs to the THADA family.</text>
</comment>
<gene>
    <name evidence="6" type="ORF">SSS_8022</name>
</gene>
<evidence type="ECO:0000256" key="1">
    <source>
        <dbReference type="ARBA" id="ARBA00010409"/>
    </source>
</evidence>
<evidence type="ECO:0000313" key="8">
    <source>
        <dbReference type="Proteomes" id="UP000070412"/>
    </source>
</evidence>
<dbReference type="GO" id="GO:0005829">
    <property type="term" value="C:cytosol"/>
    <property type="evidence" value="ECO:0007669"/>
    <property type="project" value="TreeGrafter"/>
</dbReference>
<dbReference type="InterPro" id="IPR016024">
    <property type="entry name" value="ARM-type_fold"/>
</dbReference>
<dbReference type="EMBL" id="WVUK01000005">
    <property type="protein sequence ID" value="KAF7496511.1"/>
    <property type="molecule type" value="Genomic_DNA"/>
</dbReference>
<dbReference type="Pfam" id="PF25151">
    <property type="entry name" value="TPR_Trm732_C"/>
    <property type="match status" value="1"/>
</dbReference>
<dbReference type="EnsemblMetazoa" id="SSS_8022s_mrna">
    <property type="protein sequence ID" value="KAF7496511.1"/>
    <property type="gene ID" value="SSS_8022"/>
</dbReference>
<keyword evidence="8" id="KW-1185">Reference proteome</keyword>
<evidence type="ECO:0000313" key="7">
    <source>
        <dbReference type="EnsemblMetazoa" id="KAF7496511.1"/>
    </source>
</evidence>
<reference evidence="7" key="3">
    <citation type="submission" date="2022-06" db="UniProtKB">
        <authorList>
            <consortium name="EnsemblMetazoa"/>
        </authorList>
    </citation>
    <scope>IDENTIFICATION</scope>
</reference>
<dbReference type="SUPFAM" id="SSF48371">
    <property type="entry name" value="ARM repeat"/>
    <property type="match status" value="1"/>
</dbReference>
<dbReference type="PANTHER" id="PTHR14387">
    <property type="entry name" value="THADA/DEATH RECEPTOR INTERACTING PROTEIN"/>
    <property type="match status" value="1"/>
</dbReference>
<feature type="domain" description="tRNA (32-2'-O)-methyltransferase regulator THADA-like TPR repeats region" evidence="4">
    <location>
        <begin position="418"/>
        <end position="634"/>
    </location>
</feature>
<accession>A0A834RGU4</accession>
<evidence type="ECO:0000259" key="5">
    <source>
        <dbReference type="Pfam" id="PF25151"/>
    </source>
</evidence>
<keyword evidence="2" id="KW-0819">tRNA processing</keyword>
<dbReference type="OrthoDB" id="6614653at2759"/>
<protein>
    <submittedName>
        <fullName evidence="6">Thyroid adenoma-associated -like protein</fullName>
    </submittedName>
</protein>
<dbReference type="PANTHER" id="PTHR14387:SF0">
    <property type="entry name" value="DUF2428 DOMAIN-CONTAINING PROTEIN"/>
    <property type="match status" value="1"/>
</dbReference>
<dbReference type="InterPro" id="IPR056842">
    <property type="entry name" value="THADA-like_TPR_C"/>
</dbReference>